<dbReference type="Proteomes" id="UP000831787">
    <property type="component" value="Chromosome"/>
</dbReference>
<name>A0ABY4EEX9_9BACI</name>
<keyword evidence="3" id="KW-1185">Reference proteome</keyword>
<dbReference type="SUPFAM" id="SSF52833">
    <property type="entry name" value="Thioredoxin-like"/>
    <property type="match status" value="1"/>
</dbReference>
<dbReference type="EMBL" id="CP095073">
    <property type="protein sequence ID" value="UOQ42530.1"/>
    <property type="molecule type" value="Genomic_DNA"/>
</dbReference>
<accession>A0ABY4EEX9</accession>
<dbReference type="InterPro" id="IPR036249">
    <property type="entry name" value="Thioredoxin-like_sf"/>
</dbReference>
<organism evidence="2 3">
    <name type="scientific">Halobacillus salinarum</name>
    <dbReference type="NCBI Taxonomy" id="2932257"/>
    <lineage>
        <taxon>Bacteria</taxon>
        <taxon>Bacillati</taxon>
        <taxon>Bacillota</taxon>
        <taxon>Bacilli</taxon>
        <taxon>Bacillales</taxon>
        <taxon>Bacillaceae</taxon>
        <taxon>Halobacillus</taxon>
    </lineage>
</organism>
<evidence type="ECO:0000313" key="3">
    <source>
        <dbReference type="Proteomes" id="UP000831787"/>
    </source>
</evidence>
<dbReference type="RefSeq" id="WP_244707715.1">
    <property type="nucleotide sequence ID" value="NZ_CP095073.1"/>
</dbReference>
<dbReference type="CDD" id="cd03032">
    <property type="entry name" value="ArsC_Spx"/>
    <property type="match status" value="1"/>
</dbReference>
<dbReference type="PANTHER" id="PTHR30041:SF7">
    <property type="entry name" value="GLOBAL TRANSCRIPTIONAL REGULATOR SPX"/>
    <property type="match status" value="1"/>
</dbReference>
<dbReference type="PROSITE" id="PS51354">
    <property type="entry name" value="GLUTAREDOXIN_2"/>
    <property type="match status" value="1"/>
</dbReference>
<dbReference type="PROSITE" id="PS51353">
    <property type="entry name" value="ARSC"/>
    <property type="match status" value="1"/>
</dbReference>
<reference evidence="2 3" key="1">
    <citation type="submission" date="2022-04" db="EMBL/GenBank/DDBJ databases">
        <title>Halobacillus sp. isolated from saltern.</title>
        <authorList>
            <person name="Won M."/>
            <person name="Lee C.-M."/>
            <person name="Woen H.-Y."/>
            <person name="Kwon S.-W."/>
        </authorList>
    </citation>
    <scope>NUCLEOTIDE SEQUENCE [LARGE SCALE GENOMIC DNA]</scope>
    <source>
        <strain evidence="2 3">SSBR10-3</strain>
    </source>
</reference>
<dbReference type="InterPro" id="IPR006504">
    <property type="entry name" value="Tscrpt_reg_Spx/MgsR"/>
</dbReference>
<dbReference type="NCBIfam" id="NF002459">
    <property type="entry name" value="PRK01655.1"/>
    <property type="match status" value="1"/>
</dbReference>
<evidence type="ECO:0000256" key="1">
    <source>
        <dbReference type="PROSITE-ProRule" id="PRU01282"/>
    </source>
</evidence>
<dbReference type="InterPro" id="IPR006660">
    <property type="entry name" value="Arsenate_reductase-like"/>
</dbReference>
<comment type="similarity">
    <text evidence="1">Belongs to the ArsC family.</text>
</comment>
<gene>
    <name evidence="2" type="ORF">MUN89_11075</name>
</gene>
<evidence type="ECO:0000313" key="2">
    <source>
        <dbReference type="EMBL" id="UOQ42530.1"/>
    </source>
</evidence>
<dbReference type="Pfam" id="PF03960">
    <property type="entry name" value="ArsC"/>
    <property type="match status" value="1"/>
</dbReference>
<dbReference type="NCBIfam" id="TIGR01617">
    <property type="entry name" value="arsC_related"/>
    <property type="match status" value="1"/>
</dbReference>
<dbReference type="Gene3D" id="3.40.30.10">
    <property type="entry name" value="Glutaredoxin"/>
    <property type="match status" value="1"/>
</dbReference>
<sequence length="127" mass="14645">MNGLKFYTYPSCTSCRRTKSWLKNQNVDFSEQHLFKNTPSAEELKKILALTTEGIDEILAKRSKEFKALDIDINELSVSEFLELVAEKPKLLRRPILTDGEKLVIGYNPEGLRSITNHRENFIEKIS</sequence>
<dbReference type="PANTHER" id="PTHR30041">
    <property type="entry name" value="ARSENATE REDUCTASE"/>
    <property type="match status" value="1"/>
</dbReference>
<proteinExistence type="inferred from homology"/>
<protein>
    <submittedName>
        <fullName evidence="2">Spx/MgsR family RNA polymerase-binding regulatory protein</fullName>
    </submittedName>
</protein>